<proteinExistence type="predicted"/>
<protein>
    <recommendedName>
        <fullName evidence="4">Secreted protein</fullName>
    </recommendedName>
</protein>
<keyword evidence="3" id="KW-1185">Reference proteome</keyword>
<evidence type="ECO:0000313" key="3">
    <source>
        <dbReference type="Proteomes" id="UP001321473"/>
    </source>
</evidence>
<organism evidence="2 3">
    <name type="scientific">Amblyomma americanum</name>
    <name type="common">Lone star tick</name>
    <dbReference type="NCBI Taxonomy" id="6943"/>
    <lineage>
        <taxon>Eukaryota</taxon>
        <taxon>Metazoa</taxon>
        <taxon>Ecdysozoa</taxon>
        <taxon>Arthropoda</taxon>
        <taxon>Chelicerata</taxon>
        <taxon>Arachnida</taxon>
        <taxon>Acari</taxon>
        <taxon>Parasitiformes</taxon>
        <taxon>Ixodida</taxon>
        <taxon>Ixodoidea</taxon>
        <taxon>Ixodidae</taxon>
        <taxon>Amblyomminae</taxon>
        <taxon>Amblyomma</taxon>
    </lineage>
</organism>
<feature type="signal peptide" evidence="1">
    <location>
        <begin position="1"/>
        <end position="28"/>
    </location>
</feature>
<name>A0AAQ4FF71_AMBAM</name>
<evidence type="ECO:0000313" key="2">
    <source>
        <dbReference type="EMBL" id="KAK8785879.1"/>
    </source>
</evidence>
<dbReference type="EMBL" id="JARKHS020003245">
    <property type="protein sequence ID" value="KAK8785879.1"/>
    <property type="molecule type" value="Genomic_DNA"/>
</dbReference>
<accession>A0AAQ4FF71</accession>
<dbReference type="Proteomes" id="UP001321473">
    <property type="component" value="Unassembled WGS sequence"/>
</dbReference>
<comment type="caution">
    <text evidence="2">The sequence shown here is derived from an EMBL/GenBank/DDBJ whole genome shotgun (WGS) entry which is preliminary data.</text>
</comment>
<gene>
    <name evidence="2" type="ORF">V5799_007756</name>
</gene>
<evidence type="ECO:0008006" key="4">
    <source>
        <dbReference type="Google" id="ProtNLM"/>
    </source>
</evidence>
<evidence type="ECO:0000256" key="1">
    <source>
        <dbReference type="SAM" id="SignalP"/>
    </source>
</evidence>
<dbReference type="AlphaFoldDB" id="A0AAQ4FF71"/>
<keyword evidence="1" id="KW-0732">Signal</keyword>
<sequence>MTLRFTATCCVLTLFLSALFYIPGYSDAQQIPGLDTVMDKIQQFPSVFMEAPQKILGMMKMQAPQQAPAKAASEASTG</sequence>
<feature type="chain" id="PRO_5042994683" description="Secreted protein" evidence="1">
    <location>
        <begin position="29"/>
        <end position="78"/>
    </location>
</feature>
<reference evidence="2 3" key="1">
    <citation type="journal article" date="2023" name="Arcadia Sci">
        <title>De novo assembly of a long-read Amblyomma americanum tick genome.</title>
        <authorList>
            <person name="Chou S."/>
            <person name="Poskanzer K.E."/>
            <person name="Rollins M."/>
            <person name="Thuy-Boun P.S."/>
        </authorList>
    </citation>
    <scope>NUCLEOTIDE SEQUENCE [LARGE SCALE GENOMIC DNA]</scope>
    <source>
        <strain evidence="2">F_SG_1</strain>
        <tissue evidence="2">Salivary glands</tissue>
    </source>
</reference>